<name>A0A0M7AV70_9HYPH</name>
<dbReference type="OrthoDB" id="321999at2"/>
<feature type="chain" id="PRO_5009788109" description="Caspase family p20 domain-containing protein" evidence="2">
    <location>
        <begin position="22"/>
        <end position="524"/>
    </location>
</feature>
<dbReference type="PANTHER" id="PTHR22576">
    <property type="entry name" value="MUCOSA ASSOCIATED LYMPHOID TISSUE LYMPHOMA TRANSLOCATION PROTEIN 1/PARACASPASE"/>
    <property type="match status" value="1"/>
</dbReference>
<dbReference type="GO" id="GO:0006508">
    <property type="term" value="P:proteolysis"/>
    <property type="evidence" value="ECO:0007669"/>
    <property type="project" value="InterPro"/>
</dbReference>
<dbReference type="InterPro" id="IPR001309">
    <property type="entry name" value="Pept_C14_p20"/>
</dbReference>
<sequence length="524" mass="55098">MFTRMIAVLAILIAGTAPALAKRVALVIGNGAYEHTIPLPNPSNDAELMAAKLRSLGFEVVAGQDQTYNDMRRSVLDFAKKAYGAEIAVLFYAGHGMQVGGQNLLIPIDAKIEDETSLDFETISVDFIMRQMSKDVKVQMVFLDACRDNPLARTLARRMGPSRSANLGSGLAEIKVEETGGEGSVIAFATSPGDVALDGDGKNSPFTSALIRHIDTPNASIQTVMTRVTGDVYDATEKRQRPWVNASLIGEVFLNKSTASAEGTEVASLGTTTTTVPDQAVTNAAVSAAATTSQPNLDWEREKLIWEAAKSSDTVADYKSYLAAYPKGTFADFARNSIKRLSNGAQVAAVNPATTPGAAAAANPTNGAAASLPNPQTAIPGTAETEAALGWNRTARREVQTRLNLAGHNVGRPDGAFGPKTRAGVVAWQTQNGMVPTGFFTAAQHLLLNSQTTAQYTAYIAEIKRKQQAAATSRSTTTRRANTTPQRTTNTTRRTNNGGGGLNPAGAAFIGGVVGGILGGAIGR</sequence>
<gene>
    <name evidence="4" type="ORF">LA5096_06306</name>
</gene>
<dbReference type="InterPro" id="IPR002477">
    <property type="entry name" value="Peptidoglycan-bd-like"/>
</dbReference>
<dbReference type="AlphaFoldDB" id="A0A0M7AV70"/>
<dbReference type="STRING" id="311410.LA5095_03991"/>
<dbReference type="PANTHER" id="PTHR22576:SF37">
    <property type="entry name" value="MUCOSA-ASSOCIATED LYMPHOID TISSUE LYMPHOMA TRANSLOCATION PROTEIN 1"/>
    <property type="match status" value="1"/>
</dbReference>
<dbReference type="SUPFAM" id="SSF47090">
    <property type="entry name" value="PGBD-like"/>
    <property type="match status" value="1"/>
</dbReference>
<keyword evidence="2" id="KW-0732">Signal</keyword>
<evidence type="ECO:0000313" key="5">
    <source>
        <dbReference type="Proteomes" id="UP000049983"/>
    </source>
</evidence>
<feature type="signal peptide" evidence="2">
    <location>
        <begin position="1"/>
        <end position="21"/>
    </location>
</feature>
<accession>A0A0M7AV70</accession>
<feature type="compositionally biased region" description="Low complexity" evidence="1">
    <location>
        <begin position="468"/>
        <end position="496"/>
    </location>
</feature>
<evidence type="ECO:0000259" key="3">
    <source>
        <dbReference type="PROSITE" id="PS50208"/>
    </source>
</evidence>
<evidence type="ECO:0000256" key="1">
    <source>
        <dbReference type="SAM" id="MobiDB-lite"/>
    </source>
</evidence>
<dbReference type="EMBL" id="CXWC01000021">
    <property type="protein sequence ID" value="CTQ79650.1"/>
    <property type="molecule type" value="Genomic_DNA"/>
</dbReference>
<proteinExistence type="predicted"/>
<dbReference type="InterPro" id="IPR029030">
    <property type="entry name" value="Caspase-like_dom_sf"/>
</dbReference>
<dbReference type="GO" id="GO:0004197">
    <property type="term" value="F:cysteine-type endopeptidase activity"/>
    <property type="evidence" value="ECO:0007669"/>
    <property type="project" value="InterPro"/>
</dbReference>
<organism evidence="4 5">
    <name type="scientific">Roseibium album</name>
    <dbReference type="NCBI Taxonomy" id="311410"/>
    <lineage>
        <taxon>Bacteria</taxon>
        <taxon>Pseudomonadati</taxon>
        <taxon>Pseudomonadota</taxon>
        <taxon>Alphaproteobacteria</taxon>
        <taxon>Hyphomicrobiales</taxon>
        <taxon>Stappiaceae</taxon>
        <taxon>Roseibium</taxon>
    </lineage>
</organism>
<feature type="region of interest" description="Disordered" evidence="1">
    <location>
        <begin position="468"/>
        <end position="504"/>
    </location>
</feature>
<dbReference type="InterPro" id="IPR011600">
    <property type="entry name" value="Pept_C14_caspase"/>
</dbReference>
<dbReference type="Pfam" id="PF00656">
    <property type="entry name" value="Peptidase_C14"/>
    <property type="match status" value="1"/>
</dbReference>
<dbReference type="SUPFAM" id="SSF52129">
    <property type="entry name" value="Caspase-like"/>
    <property type="match status" value="1"/>
</dbReference>
<dbReference type="InterPro" id="IPR036366">
    <property type="entry name" value="PGBDSf"/>
</dbReference>
<dbReference type="Proteomes" id="UP000049983">
    <property type="component" value="Unassembled WGS sequence"/>
</dbReference>
<dbReference type="PROSITE" id="PS50208">
    <property type="entry name" value="CASPASE_P20"/>
    <property type="match status" value="1"/>
</dbReference>
<dbReference type="Pfam" id="PF01471">
    <property type="entry name" value="PG_binding_1"/>
    <property type="match status" value="1"/>
</dbReference>
<dbReference type="RefSeq" id="WP_055118122.1">
    <property type="nucleotide sequence ID" value="NZ_CXWA01000011.1"/>
</dbReference>
<protein>
    <recommendedName>
        <fullName evidence="3">Caspase family p20 domain-containing protein</fullName>
    </recommendedName>
</protein>
<dbReference type="InterPro" id="IPR052039">
    <property type="entry name" value="Caspase-related_regulators"/>
</dbReference>
<keyword evidence="5" id="KW-1185">Reference proteome</keyword>
<dbReference type="InterPro" id="IPR036365">
    <property type="entry name" value="PGBD-like_sf"/>
</dbReference>
<dbReference type="Gene3D" id="3.40.50.1460">
    <property type="match status" value="1"/>
</dbReference>
<feature type="domain" description="Caspase family p20" evidence="3">
    <location>
        <begin position="21"/>
        <end position="150"/>
    </location>
</feature>
<evidence type="ECO:0000313" key="4">
    <source>
        <dbReference type="EMBL" id="CTQ79650.1"/>
    </source>
</evidence>
<evidence type="ECO:0000256" key="2">
    <source>
        <dbReference type="SAM" id="SignalP"/>
    </source>
</evidence>
<dbReference type="Gene3D" id="1.10.101.10">
    <property type="entry name" value="PGBD-like superfamily/PGBD"/>
    <property type="match status" value="1"/>
</dbReference>
<reference evidence="5" key="1">
    <citation type="submission" date="2015-07" db="EMBL/GenBank/DDBJ databases">
        <authorList>
            <person name="Rodrigo-Torres Lidia"/>
            <person name="Arahal R.David."/>
        </authorList>
    </citation>
    <scope>NUCLEOTIDE SEQUENCE [LARGE SCALE GENOMIC DNA]</scope>
    <source>
        <strain evidence="5">CECT 5096</strain>
    </source>
</reference>
<dbReference type="GeneID" id="97673522"/>